<keyword evidence="8" id="KW-1003">Cell membrane</keyword>
<comment type="subunit">
    <text evidence="8">The Rnf complex is probably composed of eight subunits, including RnfA, RnfB, RnfC, RnfD, RnfE and RnfG.</text>
</comment>
<dbReference type="HAMAP" id="MF_00478">
    <property type="entry name" value="RsxE_RnfE"/>
    <property type="match status" value="1"/>
</dbReference>
<feature type="transmembrane region" description="Helical" evidence="8">
    <location>
        <begin position="126"/>
        <end position="147"/>
    </location>
</feature>
<dbReference type="AlphaFoldDB" id="A0A424Z3N8"/>
<keyword evidence="3 8" id="KW-0812">Transmembrane</keyword>
<feature type="transmembrane region" description="Helical" evidence="8">
    <location>
        <begin position="71"/>
        <end position="89"/>
    </location>
</feature>
<evidence type="ECO:0000256" key="1">
    <source>
        <dbReference type="ARBA" id="ARBA00004127"/>
    </source>
</evidence>
<evidence type="ECO:0000256" key="3">
    <source>
        <dbReference type="ARBA" id="ARBA00022692"/>
    </source>
</evidence>
<comment type="function">
    <text evidence="8">Part of a membrane-bound complex that couples electron transfer with translocation of ions across the membrane.</text>
</comment>
<dbReference type="EC" id="7.-.-.-" evidence="8"/>
<evidence type="ECO:0000256" key="5">
    <source>
        <dbReference type="ARBA" id="ARBA00022982"/>
    </source>
</evidence>
<dbReference type="GO" id="GO:0022900">
    <property type="term" value="P:electron transport chain"/>
    <property type="evidence" value="ECO:0007669"/>
    <property type="project" value="UniProtKB-UniRule"/>
</dbReference>
<evidence type="ECO:0000256" key="4">
    <source>
        <dbReference type="ARBA" id="ARBA00022967"/>
    </source>
</evidence>
<gene>
    <name evidence="8" type="primary">rnfE</name>
    <name evidence="9" type="ORF">D5R95_01895</name>
</gene>
<feature type="transmembrane region" description="Helical" evidence="8">
    <location>
        <begin position="42"/>
        <end position="59"/>
    </location>
</feature>
<accession>A0A424Z3N8</accession>
<dbReference type="NCBIfam" id="NF009070">
    <property type="entry name" value="PRK12405.1"/>
    <property type="match status" value="1"/>
</dbReference>
<feature type="transmembrane region" description="Helical" evidence="8">
    <location>
        <begin position="95"/>
        <end position="114"/>
    </location>
</feature>
<reference evidence="9 10" key="1">
    <citation type="submission" date="2018-08" db="EMBL/GenBank/DDBJ databases">
        <title>The metabolism and importance of syntrophic acetate oxidation coupled to methane or sulfide production in haloalkaline environments.</title>
        <authorList>
            <person name="Timmers P.H.A."/>
            <person name="Vavourakis C.D."/>
            <person name="Sorokin D.Y."/>
            <person name="Sinninghe Damste J.S."/>
            <person name="Muyzer G."/>
            <person name="Stams A.J.M."/>
            <person name="Plugge C.M."/>
        </authorList>
    </citation>
    <scope>NUCLEOTIDE SEQUENCE [LARGE SCALE GENOMIC DNA]</scope>
    <source>
        <strain evidence="9">MSAO_Arc3</strain>
    </source>
</reference>
<dbReference type="Pfam" id="PF02508">
    <property type="entry name" value="Rnf-Nqr"/>
    <property type="match status" value="1"/>
</dbReference>
<evidence type="ECO:0000256" key="2">
    <source>
        <dbReference type="ARBA" id="ARBA00022448"/>
    </source>
</evidence>
<dbReference type="PIRSF" id="PIRSF006102">
    <property type="entry name" value="NQR_DE"/>
    <property type="match status" value="1"/>
</dbReference>
<feature type="transmembrane region" description="Helical" evidence="8">
    <location>
        <begin position="176"/>
        <end position="196"/>
    </location>
</feature>
<keyword evidence="6 8" id="KW-1133">Transmembrane helix</keyword>
<keyword evidence="7 8" id="KW-0472">Membrane</keyword>
<keyword evidence="5 8" id="KW-0249">Electron transport</keyword>
<dbReference type="GO" id="GO:0005886">
    <property type="term" value="C:plasma membrane"/>
    <property type="evidence" value="ECO:0007669"/>
    <property type="project" value="UniProtKB-SubCell"/>
</dbReference>
<proteinExistence type="inferred from homology"/>
<sequence>MANKTYWSEFLRGVTKDNPVFALLLGLCPALAVTTSMENGIGMAAASMFVLMCANLIISSLKNHIPPTIRVPIFILVIATFVSIIGMVMEAYSPALHSALGVFVPLIVVNCMIIGRAEAYASKNPVSFSAVDALGIGTGFLLVLATIGSIRELFGTGEIVLFGFQLIQIPIDSSSFMIMPPGAFFTIAILMALVNYRRDKMLERGG</sequence>
<evidence type="ECO:0000256" key="7">
    <source>
        <dbReference type="ARBA" id="ARBA00023136"/>
    </source>
</evidence>
<dbReference type="Proteomes" id="UP000284763">
    <property type="component" value="Unassembled WGS sequence"/>
</dbReference>
<dbReference type="GO" id="GO:0012505">
    <property type="term" value="C:endomembrane system"/>
    <property type="evidence" value="ECO:0007669"/>
    <property type="project" value="UniProtKB-SubCell"/>
</dbReference>
<evidence type="ECO:0000313" key="9">
    <source>
        <dbReference type="EMBL" id="RQD90111.1"/>
    </source>
</evidence>
<keyword evidence="2 8" id="KW-0813">Transport</keyword>
<evidence type="ECO:0000256" key="6">
    <source>
        <dbReference type="ARBA" id="ARBA00022989"/>
    </source>
</evidence>
<dbReference type="RefSeq" id="WP_259133096.1">
    <property type="nucleotide sequence ID" value="NZ_JANUCS010000001.1"/>
</dbReference>
<dbReference type="NCBIfam" id="TIGR01948">
    <property type="entry name" value="rnfE"/>
    <property type="match status" value="1"/>
</dbReference>
<organism evidence="9 10">
    <name type="scientific">Methanosalsum natronophilum</name>
    <dbReference type="NCBI Taxonomy" id="768733"/>
    <lineage>
        <taxon>Archaea</taxon>
        <taxon>Methanobacteriati</taxon>
        <taxon>Methanobacteriota</taxon>
        <taxon>Stenosarchaea group</taxon>
        <taxon>Methanomicrobia</taxon>
        <taxon>Methanosarcinales</taxon>
        <taxon>Methanosarcinaceae</taxon>
        <taxon>Methanosalsum</taxon>
    </lineage>
</organism>
<evidence type="ECO:0000313" key="10">
    <source>
        <dbReference type="Proteomes" id="UP000284763"/>
    </source>
</evidence>
<dbReference type="PANTHER" id="PTHR30586:SF0">
    <property type="entry name" value="ION-TRANSLOCATING OXIDOREDUCTASE COMPLEX SUBUNIT E"/>
    <property type="match status" value="1"/>
</dbReference>
<dbReference type="PANTHER" id="PTHR30586">
    <property type="entry name" value="ELECTRON TRANSPORT COMPLEX PROTEIN RNFE"/>
    <property type="match status" value="1"/>
</dbReference>
<dbReference type="InterPro" id="IPR010968">
    <property type="entry name" value="RnfE"/>
</dbReference>
<comment type="caution">
    <text evidence="9">The sequence shown here is derived from an EMBL/GenBank/DDBJ whole genome shotgun (WGS) entry which is preliminary data.</text>
</comment>
<comment type="similarity">
    <text evidence="8">Belongs to the NqrDE/RnfAE family.</text>
</comment>
<evidence type="ECO:0000256" key="8">
    <source>
        <dbReference type="HAMAP-Rule" id="MF_00478"/>
    </source>
</evidence>
<comment type="subcellular location">
    <subcellularLocation>
        <location evidence="8">Cell membrane</location>
        <topology evidence="8">Multi-pass membrane protein</topology>
    </subcellularLocation>
    <subcellularLocation>
        <location evidence="1">Endomembrane system</location>
        <topology evidence="1">Multi-pass membrane protein</topology>
    </subcellularLocation>
</comment>
<keyword evidence="4 8" id="KW-1278">Translocase</keyword>
<protein>
    <recommendedName>
        <fullName evidence="8">Ion-translocating oxidoreductase complex subunit E</fullName>
        <ecNumber evidence="8">7.-.-.-</ecNumber>
    </recommendedName>
    <alternativeName>
        <fullName evidence="8">Rnf electron transport complex subunit E</fullName>
    </alternativeName>
</protein>
<dbReference type="InterPro" id="IPR003667">
    <property type="entry name" value="NqrDE/RnfAE"/>
</dbReference>
<dbReference type="NCBIfam" id="NF041839">
    <property type="entry name" value="rnfE_Methano"/>
    <property type="match status" value="1"/>
</dbReference>
<dbReference type="EMBL" id="QZAB01000129">
    <property type="protein sequence ID" value="RQD90111.1"/>
    <property type="molecule type" value="Genomic_DNA"/>
</dbReference>
<name>A0A424Z3N8_9EURY</name>